<dbReference type="InterPro" id="IPR000620">
    <property type="entry name" value="EamA_dom"/>
</dbReference>
<dbReference type="EMBL" id="AP025591">
    <property type="protein sequence ID" value="BDG01989.1"/>
    <property type="molecule type" value="Genomic_DNA"/>
</dbReference>
<feature type="transmembrane region" description="Helical" evidence="6">
    <location>
        <begin position="161"/>
        <end position="179"/>
    </location>
</feature>
<feature type="transmembrane region" description="Helical" evidence="6">
    <location>
        <begin position="185"/>
        <end position="206"/>
    </location>
</feature>
<evidence type="ECO:0000256" key="6">
    <source>
        <dbReference type="SAM" id="Phobius"/>
    </source>
</evidence>
<dbReference type="RefSeq" id="WP_248359070.1">
    <property type="nucleotide sequence ID" value="NZ_AP025591.1"/>
</dbReference>
<feature type="compositionally biased region" description="Low complexity" evidence="5">
    <location>
        <begin position="7"/>
        <end position="20"/>
    </location>
</feature>
<proteinExistence type="predicted"/>
<feature type="transmembrane region" description="Helical" evidence="6">
    <location>
        <begin position="105"/>
        <end position="124"/>
    </location>
</feature>
<feature type="region of interest" description="Disordered" evidence="5">
    <location>
        <begin position="1"/>
        <end position="20"/>
    </location>
</feature>
<keyword evidence="9" id="KW-1185">Reference proteome</keyword>
<accession>A0ABM7WRA0</accession>
<feature type="transmembrane region" description="Helical" evidence="6">
    <location>
        <begin position="296"/>
        <end position="316"/>
    </location>
</feature>
<evidence type="ECO:0000259" key="7">
    <source>
        <dbReference type="Pfam" id="PF00892"/>
    </source>
</evidence>
<protein>
    <recommendedName>
        <fullName evidence="7">EamA domain-containing protein</fullName>
    </recommendedName>
</protein>
<keyword evidence="2 6" id="KW-0812">Transmembrane</keyword>
<name>A0ABM7WRA0_9BACT</name>
<evidence type="ECO:0000256" key="5">
    <source>
        <dbReference type="SAM" id="MobiDB-lite"/>
    </source>
</evidence>
<comment type="subcellular location">
    <subcellularLocation>
        <location evidence="1">Membrane</location>
        <topology evidence="1">Multi-pass membrane protein</topology>
    </subcellularLocation>
</comment>
<evidence type="ECO:0000256" key="2">
    <source>
        <dbReference type="ARBA" id="ARBA00022692"/>
    </source>
</evidence>
<feature type="transmembrane region" description="Helical" evidence="6">
    <location>
        <begin position="48"/>
        <end position="67"/>
    </location>
</feature>
<dbReference type="Pfam" id="PF00892">
    <property type="entry name" value="EamA"/>
    <property type="match status" value="2"/>
</dbReference>
<sequence>MPNRDTAAVSPQCAAASAEPPPARATAVRAAARLRPLAPPPTVARARALLFASGVLFGLSAILVRLATRAGMAGGQVTLVRFALGLAFVVALFRARPGTFRPTRYGLLFARGFFGGIAALLYFLAIQRIPAGEATLLNNTFPIWAVLLSFFLLNERPTVHLAIALLVASAGVFLVLGGGQVTFGLGWGEILGIVSGVFGGAAVTAIRALRATDNAPTIFFSFSIGGLLVALPFGLGPWPHGTLPWLAALGVGVSAFLAQLCMTEAYGALAIAEAALWQQLTPIASYLWALTLGERMGWPTVIGVLLGVVGIVYGSLLGHRPKEERSVEARIAAGIPAEEP</sequence>
<evidence type="ECO:0000256" key="4">
    <source>
        <dbReference type="ARBA" id="ARBA00023136"/>
    </source>
</evidence>
<gene>
    <name evidence="8" type="ORF">AMOR_09850</name>
</gene>
<dbReference type="SUPFAM" id="SSF103481">
    <property type="entry name" value="Multidrug resistance efflux transporter EmrE"/>
    <property type="match status" value="2"/>
</dbReference>
<feature type="transmembrane region" description="Helical" evidence="6">
    <location>
        <begin position="218"/>
        <end position="236"/>
    </location>
</feature>
<evidence type="ECO:0000256" key="1">
    <source>
        <dbReference type="ARBA" id="ARBA00004141"/>
    </source>
</evidence>
<feature type="transmembrane region" description="Helical" evidence="6">
    <location>
        <begin position="136"/>
        <end position="154"/>
    </location>
</feature>
<organism evidence="8 9">
    <name type="scientific">Anaeromyxobacter oryzae</name>
    <dbReference type="NCBI Taxonomy" id="2918170"/>
    <lineage>
        <taxon>Bacteria</taxon>
        <taxon>Pseudomonadati</taxon>
        <taxon>Myxococcota</taxon>
        <taxon>Myxococcia</taxon>
        <taxon>Myxococcales</taxon>
        <taxon>Cystobacterineae</taxon>
        <taxon>Anaeromyxobacteraceae</taxon>
        <taxon>Anaeromyxobacter</taxon>
    </lineage>
</organism>
<evidence type="ECO:0000313" key="9">
    <source>
        <dbReference type="Proteomes" id="UP001162891"/>
    </source>
</evidence>
<dbReference type="Proteomes" id="UP001162891">
    <property type="component" value="Chromosome"/>
</dbReference>
<reference evidence="9" key="1">
    <citation type="journal article" date="2022" name="Int. J. Syst. Evol. Microbiol.">
        <title>Anaeromyxobacter oryzae sp. nov., Anaeromyxobacter diazotrophicus sp. nov. and Anaeromyxobacter paludicola sp. nov., isolated from paddy soils.</title>
        <authorList>
            <person name="Itoh H."/>
            <person name="Xu Z."/>
            <person name="Mise K."/>
            <person name="Masuda Y."/>
            <person name="Ushijima N."/>
            <person name="Hayakawa C."/>
            <person name="Shiratori Y."/>
            <person name="Senoo K."/>
        </authorList>
    </citation>
    <scope>NUCLEOTIDE SEQUENCE [LARGE SCALE GENOMIC DNA]</scope>
    <source>
        <strain evidence="9">Red232</strain>
    </source>
</reference>
<feature type="domain" description="EamA" evidence="7">
    <location>
        <begin position="49"/>
        <end position="176"/>
    </location>
</feature>
<dbReference type="InterPro" id="IPR037185">
    <property type="entry name" value="EmrE-like"/>
</dbReference>
<evidence type="ECO:0000313" key="8">
    <source>
        <dbReference type="EMBL" id="BDG01989.1"/>
    </source>
</evidence>
<keyword evidence="4 6" id="KW-0472">Membrane</keyword>
<keyword evidence="3 6" id="KW-1133">Transmembrane helix</keyword>
<dbReference type="PANTHER" id="PTHR22911">
    <property type="entry name" value="ACYL-MALONYL CONDENSING ENZYME-RELATED"/>
    <property type="match status" value="1"/>
</dbReference>
<evidence type="ECO:0000256" key="3">
    <source>
        <dbReference type="ARBA" id="ARBA00022989"/>
    </source>
</evidence>
<feature type="transmembrane region" description="Helical" evidence="6">
    <location>
        <begin position="73"/>
        <end position="93"/>
    </location>
</feature>
<dbReference type="PANTHER" id="PTHR22911:SF6">
    <property type="entry name" value="SOLUTE CARRIER FAMILY 35 MEMBER G1"/>
    <property type="match status" value="1"/>
</dbReference>
<feature type="domain" description="EamA" evidence="7">
    <location>
        <begin position="187"/>
        <end position="312"/>
    </location>
</feature>